<name>A0A3S4EWF5_9PEZI</name>
<gene>
    <name evidence="2" type="ORF">TT172_LOCUS118</name>
</gene>
<feature type="region of interest" description="Disordered" evidence="1">
    <location>
        <begin position="149"/>
        <end position="173"/>
    </location>
</feature>
<evidence type="ECO:0000256" key="1">
    <source>
        <dbReference type="SAM" id="MobiDB-lite"/>
    </source>
</evidence>
<dbReference type="EMBL" id="OUUZ01000001">
    <property type="protein sequence ID" value="SPQ17699.1"/>
    <property type="molecule type" value="Genomic_DNA"/>
</dbReference>
<accession>A0A3S4EWF5</accession>
<protein>
    <submittedName>
        <fullName evidence="2">44ba39a6-13d8-44fd-b8d9-5b318aa25045</fullName>
    </submittedName>
</protein>
<evidence type="ECO:0000313" key="2">
    <source>
        <dbReference type="EMBL" id="SPQ17699.1"/>
    </source>
</evidence>
<organism evidence="2 3">
    <name type="scientific">Thermothielavioides terrestris</name>
    <dbReference type="NCBI Taxonomy" id="2587410"/>
    <lineage>
        <taxon>Eukaryota</taxon>
        <taxon>Fungi</taxon>
        <taxon>Dikarya</taxon>
        <taxon>Ascomycota</taxon>
        <taxon>Pezizomycotina</taxon>
        <taxon>Sordariomycetes</taxon>
        <taxon>Sordariomycetidae</taxon>
        <taxon>Sordariales</taxon>
        <taxon>Chaetomiaceae</taxon>
        <taxon>Thermothielavioides</taxon>
    </lineage>
</organism>
<reference evidence="2 3" key="1">
    <citation type="submission" date="2018-04" db="EMBL/GenBank/DDBJ databases">
        <authorList>
            <person name="Huttner S."/>
            <person name="Dainat J."/>
        </authorList>
    </citation>
    <scope>NUCLEOTIDE SEQUENCE [LARGE SCALE GENOMIC DNA]</scope>
</reference>
<dbReference type="Proteomes" id="UP000289323">
    <property type="component" value="Unassembled WGS sequence"/>
</dbReference>
<evidence type="ECO:0000313" key="3">
    <source>
        <dbReference type="Proteomes" id="UP000289323"/>
    </source>
</evidence>
<dbReference type="AlphaFoldDB" id="A0A3S4EWF5"/>
<sequence length="297" mass="30416">MSFSSSSVPATTAAAAASAASASPLPAASGSSFSSAGTAAAAGGNIPATIVIPANYPAYVDPALLIPIDPNTGAFVSPAPALVHAAAPVAAPSVTAHPVAAPSVTAHPVAAPPVAAHPIPAALVAAPIAAPVPPAIPAAPVVAPPAPIAAPPLSDEQQLGQAPRSAAQHSLPCPPGVDPRYWQKVYNRADSLVRDRAAAQQDRLSRATYRRALELLVSDVVRSLDRRGGLARATLAKRAALRAASMSWQPNEPIIQFLQQHGIMLAMSTWPNAGMLLNSWRHSDPTFGFHWRTNINI</sequence>
<proteinExistence type="predicted"/>